<comment type="caution">
    <text evidence="2">The sequence shown here is derived from an EMBL/GenBank/DDBJ whole genome shotgun (WGS) entry which is preliminary data.</text>
</comment>
<keyword evidence="1" id="KW-0472">Membrane</keyword>
<evidence type="ECO:0000313" key="2">
    <source>
        <dbReference type="EMBL" id="KAH1129374.1"/>
    </source>
</evidence>
<dbReference type="PANTHER" id="PTHR38146">
    <property type="entry name" value="30S RIBOSOMAL PROTEIN S12, CHLOROPLASTIC"/>
    <property type="match status" value="1"/>
</dbReference>
<proteinExistence type="predicted"/>
<name>A0A9D3WIP7_9ROSI</name>
<evidence type="ECO:0000256" key="1">
    <source>
        <dbReference type="SAM" id="Phobius"/>
    </source>
</evidence>
<dbReference type="AlphaFoldDB" id="A0A9D3WIP7"/>
<dbReference type="EMBL" id="JAIQCV010000001">
    <property type="protein sequence ID" value="KAH1129374.1"/>
    <property type="molecule type" value="Genomic_DNA"/>
</dbReference>
<accession>A0A9D3WIP7</accession>
<organism evidence="2 3">
    <name type="scientific">Gossypium stocksii</name>
    <dbReference type="NCBI Taxonomy" id="47602"/>
    <lineage>
        <taxon>Eukaryota</taxon>
        <taxon>Viridiplantae</taxon>
        <taxon>Streptophyta</taxon>
        <taxon>Embryophyta</taxon>
        <taxon>Tracheophyta</taxon>
        <taxon>Spermatophyta</taxon>
        <taxon>Magnoliopsida</taxon>
        <taxon>eudicotyledons</taxon>
        <taxon>Gunneridae</taxon>
        <taxon>Pentapetalae</taxon>
        <taxon>rosids</taxon>
        <taxon>malvids</taxon>
        <taxon>Malvales</taxon>
        <taxon>Malvaceae</taxon>
        <taxon>Malvoideae</taxon>
        <taxon>Gossypium</taxon>
    </lineage>
</organism>
<protein>
    <submittedName>
        <fullName evidence="2">Uncharacterized protein</fullName>
    </submittedName>
</protein>
<keyword evidence="3" id="KW-1185">Reference proteome</keyword>
<sequence length="135" mass="14914">MSAFPKVALPFKRIRGMSSSDNAYILCIIAAVGIELADAYSPDTVIASSSGKEVYDPWAFYLYATLLHQTFAYCKKFPTVASCRSLGRVLVLVWMIILSNQLLIIAFSFSVILPLPKASSYALLTRLPLETPLLF</sequence>
<gene>
    <name evidence="2" type="ORF">J1N35_000752</name>
</gene>
<dbReference type="Proteomes" id="UP000828251">
    <property type="component" value="Unassembled WGS sequence"/>
</dbReference>
<keyword evidence="1" id="KW-0812">Transmembrane</keyword>
<feature type="transmembrane region" description="Helical" evidence="1">
    <location>
        <begin position="86"/>
        <end position="113"/>
    </location>
</feature>
<reference evidence="2 3" key="1">
    <citation type="journal article" date="2021" name="Plant Biotechnol. J.">
        <title>Multi-omics assisted identification of the key and species-specific regulatory components of drought-tolerant mechanisms in Gossypium stocksii.</title>
        <authorList>
            <person name="Yu D."/>
            <person name="Ke L."/>
            <person name="Zhang D."/>
            <person name="Wu Y."/>
            <person name="Sun Y."/>
            <person name="Mei J."/>
            <person name="Sun J."/>
            <person name="Sun Y."/>
        </authorList>
    </citation>
    <scope>NUCLEOTIDE SEQUENCE [LARGE SCALE GENOMIC DNA]</scope>
    <source>
        <strain evidence="3">cv. E1</strain>
        <tissue evidence="2">Leaf</tissue>
    </source>
</reference>
<evidence type="ECO:0000313" key="3">
    <source>
        <dbReference type="Proteomes" id="UP000828251"/>
    </source>
</evidence>
<keyword evidence="1" id="KW-1133">Transmembrane helix</keyword>
<dbReference type="OrthoDB" id="1721053at2759"/>
<dbReference type="PANTHER" id="PTHR38146:SF9">
    <property type="entry name" value="UNKNOW PROTEIN"/>
    <property type="match status" value="1"/>
</dbReference>